<name>A0A9W7W8B7_TRIRA</name>
<comment type="caution">
    <text evidence="2">The sequence shown here is derived from an EMBL/GenBank/DDBJ whole genome shotgun (WGS) entry which is preliminary data.</text>
</comment>
<proteinExistence type="predicted"/>
<keyword evidence="1" id="KW-1133">Transmembrane helix</keyword>
<accession>A0A9W7W8B7</accession>
<evidence type="ECO:0000256" key="1">
    <source>
        <dbReference type="SAM" id="Phobius"/>
    </source>
</evidence>
<sequence length="136" mass="14942">MPSGLECPLGQEGGERVRPRPAVDRGTFYITINPISLVLTMLWFLLFQPSAEVHAAADVCELRLNVRKAEAIGGGKLDVISNPSKRQSVTVFKTSTINQARKMLEKVYCCDTIMPLKDSTMCCVILGVPVFATQIK</sequence>
<gene>
    <name evidence="2" type="ORF">IRJ41_009126</name>
</gene>
<protein>
    <submittedName>
        <fullName evidence="2">Uncharacterized protein</fullName>
    </submittedName>
</protein>
<keyword evidence="3" id="KW-1185">Reference proteome</keyword>
<organism evidence="2 3">
    <name type="scientific">Triplophysa rosa</name>
    <name type="common">Cave loach</name>
    <dbReference type="NCBI Taxonomy" id="992332"/>
    <lineage>
        <taxon>Eukaryota</taxon>
        <taxon>Metazoa</taxon>
        <taxon>Chordata</taxon>
        <taxon>Craniata</taxon>
        <taxon>Vertebrata</taxon>
        <taxon>Euteleostomi</taxon>
        <taxon>Actinopterygii</taxon>
        <taxon>Neopterygii</taxon>
        <taxon>Teleostei</taxon>
        <taxon>Ostariophysi</taxon>
        <taxon>Cypriniformes</taxon>
        <taxon>Nemacheilidae</taxon>
        <taxon>Triplophysa</taxon>
    </lineage>
</organism>
<evidence type="ECO:0000313" key="2">
    <source>
        <dbReference type="EMBL" id="KAI7791087.1"/>
    </source>
</evidence>
<evidence type="ECO:0000313" key="3">
    <source>
        <dbReference type="Proteomes" id="UP001059041"/>
    </source>
</evidence>
<feature type="transmembrane region" description="Helical" evidence="1">
    <location>
        <begin position="26"/>
        <end position="46"/>
    </location>
</feature>
<keyword evidence="1" id="KW-0472">Membrane</keyword>
<reference evidence="2" key="1">
    <citation type="submission" date="2021-02" db="EMBL/GenBank/DDBJ databases">
        <title>Comparative genomics reveals that relaxation of natural selection precedes convergent phenotypic evolution of cavefish.</title>
        <authorList>
            <person name="Peng Z."/>
        </authorList>
    </citation>
    <scope>NUCLEOTIDE SEQUENCE</scope>
    <source>
        <tissue evidence="2">Muscle</tissue>
    </source>
</reference>
<dbReference type="AlphaFoldDB" id="A0A9W7W8B7"/>
<dbReference type="Proteomes" id="UP001059041">
    <property type="component" value="Linkage Group LG25"/>
</dbReference>
<keyword evidence="1" id="KW-0812">Transmembrane</keyword>
<dbReference type="EMBL" id="JAFHDT010000025">
    <property type="protein sequence ID" value="KAI7791087.1"/>
    <property type="molecule type" value="Genomic_DNA"/>
</dbReference>